<evidence type="ECO:0000256" key="1">
    <source>
        <dbReference type="SAM" id="MobiDB-lite"/>
    </source>
</evidence>
<dbReference type="PROSITE" id="PS51257">
    <property type="entry name" value="PROKAR_LIPOPROTEIN"/>
    <property type="match status" value="1"/>
</dbReference>
<sequence length="190" mass="19922">MRRRAPLTALALAGALALTACSDPGPDYPSLPDAAPLEGAPISVGPVTLVQPEGFEAYSASEEGDQNLVGPPIEGSEGPDGEEGTSSNIQVRHLAGEGTEWDGELEEREGQQLFVADVDGADVASVRFSERTEGEYVEINDQEYWSGPVGKGEIRVKVGDDIVAIHVITSPGDSGLEFVSSVAESLTVRD</sequence>
<feature type="region of interest" description="Disordered" evidence="1">
    <location>
        <begin position="21"/>
        <end position="45"/>
    </location>
</feature>
<dbReference type="RefSeq" id="WP_035058002.1">
    <property type="nucleotide sequence ID" value="NZ_AXCZ01000020.1"/>
</dbReference>
<dbReference type="Proteomes" id="UP000054314">
    <property type="component" value="Unassembled WGS sequence"/>
</dbReference>
<protein>
    <recommendedName>
        <fullName evidence="5">Lipoprotein</fullName>
    </recommendedName>
</protein>
<name>A0A0A0BZT4_9CELL</name>
<evidence type="ECO:0000313" key="4">
    <source>
        <dbReference type="Proteomes" id="UP000054314"/>
    </source>
</evidence>
<evidence type="ECO:0008006" key="5">
    <source>
        <dbReference type="Google" id="ProtNLM"/>
    </source>
</evidence>
<reference evidence="3 4" key="1">
    <citation type="submission" date="2013-08" db="EMBL/GenBank/DDBJ databases">
        <title>Genome sequencing of Cellulomonas bogoriensis 69B4.</title>
        <authorList>
            <person name="Chen F."/>
            <person name="Li Y."/>
            <person name="Wang G."/>
        </authorList>
    </citation>
    <scope>NUCLEOTIDE SEQUENCE [LARGE SCALE GENOMIC DNA]</scope>
    <source>
        <strain evidence="3 4">69B4</strain>
    </source>
</reference>
<dbReference type="AlphaFoldDB" id="A0A0A0BZT4"/>
<evidence type="ECO:0000256" key="2">
    <source>
        <dbReference type="SAM" id="SignalP"/>
    </source>
</evidence>
<comment type="caution">
    <text evidence="3">The sequence shown here is derived from an EMBL/GenBank/DDBJ whole genome shotgun (WGS) entry which is preliminary data.</text>
</comment>
<organism evidence="3 4">
    <name type="scientific">Cellulomonas bogoriensis 69B4 = DSM 16987</name>
    <dbReference type="NCBI Taxonomy" id="1386082"/>
    <lineage>
        <taxon>Bacteria</taxon>
        <taxon>Bacillati</taxon>
        <taxon>Actinomycetota</taxon>
        <taxon>Actinomycetes</taxon>
        <taxon>Micrococcales</taxon>
        <taxon>Cellulomonadaceae</taxon>
        <taxon>Cellulomonas</taxon>
    </lineage>
</organism>
<dbReference type="EMBL" id="AXCZ01000020">
    <property type="protein sequence ID" value="KGM13908.1"/>
    <property type="molecule type" value="Genomic_DNA"/>
</dbReference>
<gene>
    <name evidence="3" type="ORF">N869_08100</name>
</gene>
<feature type="signal peptide" evidence="2">
    <location>
        <begin position="1"/>
        <end position="22"/>
    </location>
</feature>
<proteinExistence type="predicted"/>
<keyword evidence="4" id="KW-1185">Reference proteome</keyword>
<feature type="chain" id="PRO_5001967649" description="Lipoprotein" evidence="2">
    <location>
        <begin position="23"/>
        <end position="190"/>
    </location>
</feature>
<keyword evidence="2" id="KW-0732">Signal</keyword>
<feature type="region of interest" description="Disordered" evidence="1">
    <location>
        <begin position="62"/>
        <end position="87"/>
    </location>
</feature>
<accession>A0A0A0BZT4</accession>
<evidence type="ECO:0000313" key="3">
    <source>
        <dbReference type="EMBL" id="KGM13908.1"/>
    </source>
</evidence>